<reference evidence="4" key="1">
    <citation type="submission" date="2020-05" db="EMBL/GenBank/DDBJ databases">
        <title>Mycena genomes resolve the evolution of fungal bioluminescence.</title>
        <authorList>
            <person name="Tsai I.J."/>
        </authorList>
    </citation>
    <scope>NUCLEOTIDE SEQUENCE</scope>
    <source>
        <strain evidence="4">CCC161011</strain>
    </source>
</reference>
<dbReference type="InterPro" id="IPR001368">
    <property type="entry name" value="TNFR/NGFR_Cys_rich_reg"/>
</dbReference>
<dbReference type="PROSITE" id="PS00652">
    <property type="entry name" value="TNFR_NGFR_1"/>
    <property type="match status" value="1"/>
</dbReference>
<protein>
    <recommendedName>
        <fullName evidence="3">TNFR-Cys domain-containing protein</fullName>
    </recommendedName>
</protein>
<dbReference type="EMBL" id="JACAZI010000015">
    <property type="protein sequence ID" value="KAF7343971.1"/>
    <property type="molecule type" value="Genomic_DNA"/>
</dbReference>
<accession>A0A8H6XP82</accession>
<evidence type="ECO:0000313" key="4">
    <source>
        <dbReference type="EMBL" id="KAF7343971.1"/>
    </source>
</evidence>
<keyword evidence="5" id="KW-1185">Reference proteome</keyword>
<keyword evidence="2" id="KW-1133">Transmembrane helix</keyword>
<evidence type="ECO:0000313" key="5">
    <source>
        <dbReference type="Proteomes" id="UP000620124"/>
    </source>
</evidence>
<dbReference type="AlphaFoldDB" id="A0A8H6XP82"/>
<feature type="domain" description="TNFR-Cys" evidence="3">
    <location>
        <begin position="104"/>
        <end position="145"/>
    </location>
</feature>
<comment type="caution">
    <text evidence="4">The sequence shown here is derived from an EMBL/GenBank/DDBJ whole genome shotgun (WGS) entry which is preliminary data.</text>
</comment>
<gene>
    <name evidence="4" type="ORF">MVEN_01686300</name>
</gene>
<evidence type="ECO:0000259" key="3">
    <source>
        <dbReference type="PROSITE" id="PS00652"/>
    </source>
</evidence>
<evidence type="ECO:0000256" key="2">
    <source>
        <dbReference type="SAM" id="Phobius"/>
    </source>
</evidence>
<keyword evidence="2" id="KW-0812">Transmembrane</keyword>
<dbReference type="Proteomes" id="UP000620124">
    <property type="component" value="Unassembled WGS sequence"/>
</dbReference>
<feature type="transmembrane region" description="Helical" evidence="2">
    <location>
        <begin position="229"/>
        <end position="254"/>
    </location>
</feature>
<keyword evidence="2" id="KW-0472">Membrane</keyword>
<proteinExistence type="predicted"/>
<feature type="region of interest" description="Disordered" evidence="1">
    <location>
        <begin position="290"/>
        <end position="319"/>
    </location>
</feature>
<organism evidence="4 5">
    <name type="scientific">Mycena venus</name>
    <dbReference type="NCBI Taxonomy" id="2733690"/>
    <lineage>
        <taxon>Eukaryota</taxon>
        <taxon>Fungi</taxon>
        <taxon>Dikarya</taxon>
        <taxon>Basidiomycota</taxon>
        <taxon>Agaricomycotina</taxon>
        <taxon>Agaricomycetes</taxon>
        <taxon>Agaricomycetidae</taxon>
        <taxon>Agaricales</taxon>
        <taxon>Marasmiineae</taxon>
        <taxon>Mycenaceae</taxon>
        <taxon>Mycena</taxon>
    </lineage>
</organism>
<dbReference type="OrthoDB" id="3032252at2759"/>
<name>A0A8H6XP82_9AGAR</name>
<sequence length="319" mass="34454">MRPMYKCFGLLLVVSLALFFGLFFGLNYPEIVRHGWPLARCRVLSAEIATRYCCETSCSTGSCQSAPGGSPQCGSVISSIDSGYSPSACASNSSSCPSQSGSVCDGGYYCCATCCQTCQSCTSSCSGNPPTCSQSCTSYTCNCYCCSSISDLYCTLSCPICYKVDLQLLYSSRDGEPHNVSYVQDFSKDVNSADSFLNRHLTNSTSFCNYNPKDESQVLFDVSFTPWKWAITAIFGILPLFVALSLFAYFLLVLPCWTLVRAGYTDSVYASRPTRRPRAWGMGLLSLKRADTGTGTGADNGDPDVPPPAYEPKAGVRDS</sequence>
<evidence type="ECO:0000256" key="1">
    <source>
        <dbReference type="SAM" id="MobiDB-lite"/>
    </source>
</evidence>